<dbReference type="CDD" id="cd00114">
    <property type="entry name" value="LIGANc"/>
    <property type="match status" value="1"/>
</dbReference>
<feature type="binding site" evidence="14">
    <location>
        <position position="140"/>
    </location>
    <ligand>
        <name>NAD(+)</name>
        <dbReference type="ChEBI" id="CHEBI:57540"/>
    </ligand>
</feature>
<feature type="active site" description="N6-AMP-lysine intermediate" evidence="14">
    <location>
        <position position="119"/>
    </location>
</feature>
<dbReference type="Proteomes" id="UP000503640">
    <property type="component" value="Unassembled WGS sequence"/>
</dbReference>
<comment type="catalytic activity">
    <reaction evidence="12 14 15">
        <text>NAD(+) + (deoxyribonucleotide)n-3'-hydroxyl + 5'-phospho-(deoxyribonucleotide)m = (deoxyribonucleotide)n+m + AMP + beta-nicotinamide D-nucleotide.</text>
        <dbReference type="EC" id="6.5.1.2"/>
    </reaction>
</comment>
<feature type="binding site" evidence="14">
    <location>
        <position position="300"/>
    </location>
    <ligand>
        <name>NAD(+)</name>
        <dbReference type="ChEBI" id="CHEBI:57540"/>
    </ligand>
</feature>
<dbReference type="PANTHER" id="PTHR23389">
    <property type="entry name" value="CHROMOSOME TRANSMISSION FIDELITY FACTOR 18"/>
    <property type="match status" value="1"/>
</dbReference>
<dbReference type="Gene3D" id="6.20.10.30">
    <property type="match status" value="1"/>
</dbReference>
<evidence type="ECO:0000256" key="9">
    <source>
        <dbReference type="ARBA" id="ARBA00022842"/>
    </source>
</evidence>
<dbReference type="Gene3D" id="3.40.50.10190">
    <property type="entry name" value="BRCT domain"/>
    <property type="match status" value="1"/>
</dbReference>
<feature type="binding site" evidence="14">
    <location>
        <position position="324"/>
    </location>
    <ligand>
        <name>NAD(+)</name>
        <dbReference type="ChEBI" id="CHEBI:57540"/>
    </ligand>
</feature>
<dbReference type="InterPro" id="IPR036420">
    <property type="entry name" value="BRCT_dom_sf"/>
</dbReference>
<dbReference type="SMART" id="SM00292">
    <property type="entry name" value="BRCT"/>
    <property type="match status" value="1"/>
</dbReference>
<keyword evidence="9 14" id="KW-0460">Magnesium</keyword>
<evidence type="ECO:0000256" key="5">
    <source>
        <dbReference type="ARBA" id="ARBA00022705"/>
    </source>
</evidence>
<dbReference type="SUPFAM" id="SSF47781">
    <property type="entry name" value="RuvA domain 2-like"/>
    <property type="match status" value="1"/>
</dbReference>
<keyword evidence="14" id="KW-0464">Manganese</keyword>
<dbReference type="NCBIfam" id="NF005932">
    <property type="entry name" value="PRK07956.1"/>
    <property type="match status" value="1"/>
</dbReference>
<dbReference type="FunFam" id="1.10.150.20:FF:000006">
    <property type="entry name" value="DNA ligase"/>
    <property type="match status" value="1"/>
</dbReference>
<dbReference type="Pfam" id="PF00533">
    <property type="entry name" value="BRCT"/>
    <property type="match status" value="1"/>
</dbReference>
<evidence type="ECO:0000256" key="3">
    <source>
        <dbReference type="ARBA" id="ARBA00013308"/>
    </source>
</evidence>
<dbReference type="Pfam" id="PF12826">
    <property type="entry name" value="HHH_2"/>
    <property type="match status" value="1"/>
</dbReference>
<feature type="binding site" evidence="14">
    <location>
        <position position="441"/>
    </location>
    <ligand>
        <name>Zn(2+)</name>
        <dbReference type="ChEBI" id="CHEBI:29105"/>
    </ligand>
</feature>
<comment type="cofactor">
    <cofactor evidence="14">
        <name>Mg(2+)</name>
        <dbReference type="ChEBI" id="CHEBI:18420"/>
    </cofactor>
    <cofactor evidence="14">
        <name>Mn(2+)</name>
        <dbReference type="ChEBI" id="CHEBI:29035"/>
    </cofactor>
</comment>
<comment type="caution">
    <text evidence="17">The sequence shown here is derived from an EMBL/GenBank/DDBJ whole genome shotgun (WGS) entry which is preliminary data.</text>
</comment>
<dbReference type="InterPro" id="IPR001679">
    <property type="entry name" value="DNA_ligase"/>
</dbReference>
<dbReference type="PANTHER" id="PTHR23389:SF9">
    <property type="entry name" value="DNA LIGASE"/>
    <property type="match status" value="1"/>
</dbReference>
<evidence type="ECO:0000256" key="1">
    <source>
        <dbReference type="ARBA" id="ARBA00004067"/>
    </source>
</evidence>
<dbReference type="SMART" id="SM00532">
    <property type="entry name" value="LIGANc"/>
    <property type="match status" value="1"/>
</dbReference>
<dbReference type="GO" id="GO:0006281">
    <property type="term" value="P:DNA repair"/>
    <property type="evidence" value="ECO:0007669"/>
    <property type="project" value="UniProtKB-KW"/>
</dbReference>
<evidence type="ECO:0000256" key="4">
    <source>
        <dbReference type="ARBA" id="ARBA00022598"/>
    </source>
</evidence>
<organism evidence="17 18">
    <name type="scientific">Anaeromyxobacter diazotrophicus</name>
    <dbReference type="NCBI Taxonomy" id="2590199"/>
    <lineage>
        <taxon>Bacteria</taxon>
        <taxon>Pseudomonadati</taxon>
        <taxon>Myxococcota</taxon>
        <taxon>Myxococcia</taxon>
        <taxon>Myxococcales</taxon>
        <taxon>Cystobacterineae</taxon>
        <taxon>Anaeromyxobacteraceae</taxon>
        <taxon>Anaeromyxobacter</taxon>
    </lineage>
</organism>
<dbReference type="InterPro" id="IPR004150">
    <property type="entry name" value="NAD_DNA_ligase_OB"/>
</dbReference>
<name>A0A7I9VGW4_9BACT</name>
<dbReference type="InterPro" id="IPR003583">
    <property type="entry name" value="Hlx-hairpin-Hlx_DNA-bd_motif"/>
</dbReference>
<proteinExistence type="inferred from homology"/>
<dbReference type="EC" id="6.5.1.2" evidence="2 14"/>
<dbReference type="RefSeq" id="WP_176062375.1">
    <property type="nucleotide sequence ID" value="NZ_BJTG01000001.1"/>
</dbReference>
<keyword evidence="10 14" id="KW-0520">NAD</keyword>
<dbReference type="InterPro" id="IPR013840">
    <property type="entry name" value="DNAligase_N"/>
</dbReference>
<dbReference type="SUPFAM" id="SSF52113">
    <property type="entry name" value="BRCT domain"/>
    <property type="match status" value="1"/>
</dbReference>
<keyword evidence="8 14" id="KW-0862">Zinc</keyword>
<feature type="binding site" evidence="14">
    <location>
        <position position="181"/>
    </location>
    <ligand>
        <name>NAD(+)</name>
        <dbReference type="ChEBI" id="CHEBI:57540"/>
    </ligand>
</feature>
<dbReference type="NCBIfam" id="TIGR00575">
    <property type="entry name" value="dnlj"/>
    <property type="match status" value="1"/>
</dbReference>
<dbReference type="PROSITE" id="PS50172">
    <property type="entry name" value="BRCT"/>
    <property type="match status" value="1"/>
</dbReference>
<feature type="domain" description="BRCT" evidence="16">
    <location>
        <begin position="611"/>
        <end position="692"/>
    </location>
</feature>
<dbReference type="Pfam" id="PF01653">
    <property type="entry name" value="DNA_ligase_aden"/>
    <property type="match status" value="1"/>
</dbReference>
<comment type="function">
    <text evidence="1 14">DNA ligase that catalyzes the formation of phosphodiester linkages between 5'-phosphoryl and 3'-hydroxyl groups in double-stranded DNA using NAD as a coenzyme and as the energy source for the reaction. It is essential for DNA replication and repair of damaged DNA.</text>
</comment>
<evidence type="ECO:0000256" key="12">
    <source>
        <dbReference type="ARBA" id="ARBA00034005"/>
    </source>
</evidence>
<dbReference type="Gene3D" id="1.10.287.610">
    <property type="entry name" value="Helix hairpin bin"/>
    <property type="match status" value="1"/>
</dbReference>
<feature type="binding site" evidence="14">
    <location>
        <position position="117"/>
    </location>
    <ligand>
        <name>NAD(+)</name>
        <dbReference type="ChEBI" id="CHEBI:57540"/>
    </ligand>
</feature>
<reference evidence="18" key="1">
    <citation type="journal article" date="2020" name="Appl. Environ. Microbiol.">
        <title>Diazotrophic Anaeromyxobacter Isolates from Soils.</title>
        <authorList>
            <person name="Masuda Y."/>
            <person name="Yamanaka H."/>
            <person name="Xu Z.X."/>
            <person name="Shiratori Y."/>
            <person name="Aono T."/>
            <person name="Amachi S."/>
            <person name="Senoo K."/>
            <person name="Itoh H."/>
        </authorList>
    </citation>
    <scope>NUCLEOTIDE SEQUENCE [LARGE SCALE GENOMIC DNA]</scope>
    <source>
        <strain evidence="18">R267</strain>
    </source>
</reference>
<dbReference type="GO" id="GO:0003911">
    <property type="term" value="F:DNA ligase (NAD+) activity"/>
    <property type="evidence" value="ECO:0007669"/>
    <property type="project" value="UniProtKB-UniRule"/>
</dbReference>
<evidence type="ECO:0000256" key="8">
    <source>
        <dbReference type="ARBA" id="ARBA00022833"/>
    </source>
</evidence>
<feature type="binding site" evidence="14">
    <location>
        <position position="418"/>
    </location>
    <ligand>
        <name>Zn(2+)</name>
        <dbReference type="ChEBI" id="CHEBI:29105"/>
    </ligand>
</feature>
<dbReference type="GO" id="GO:0006260">
    <property type="term" value="P:DNA replication"/>
    <property type="evidence" value="ECO:0007669"/>
    <property type="project" value="UniProtKB-KW"/>
</dbReference>
<keyword evidence="18" id="KW-1185">Reference proteome</keyword>
<dbReference type="SUPFAM" id="SSF56091">
    <property type="entry name" value="DNA ligase/mRNA capping enzyme, catalytic domain"/>
    <property type="match status" value="1"/>
</dbReference>
<dbReference type="InterPro" id="IPR013839">
    <property type="entry name" value="DNAligase_adenylation"/>
</dbReference>
<dbReference type="CDD" id="cd17748">
    <property type="entry name" value="BRCT_DNA_ligase_like"/>
    <property type="match status" value="1"/>
</dbReference>
<dbReference type="FunFam" id="2.40.50.140:FF:000012">
    <property type="entry name" value="DNA ligase"/>
    <property type="match status" value="1"/>
</dbReference>
<keyword evidence="5 14" id="KW-0235">DNA replication</keyword>
<dbReference type="GO" id="GO:0046872">
    <property type="term" value="F:metal ion binding"/>
    <property type="evidence" value="ECO:0007669"/>
    <property type="project" value="UniProtKB-KW"/>
</dbReference>
<dbReference type="SMART" id="SM00278">
    <property type="entry name" value="HhH1"/>
    <property type="match status" value="3"/>
</dbReference>
<comment type="caution">
    <text evidence="14">Lacks conserved residue(s) required for the propagation of feature annotation.</text>
</comment>
<keyword evidence="6 14" id="KW-0479">Metal-binding</keyword>
<dbReference type="HAMAP" id="MF_01588">
    <property type="entry name" value="DNA_ligase_A"/>
    <property type="match status" value="1"/>
</dbReference>
<evidence type="ECO:0000256" key="14">
    <source>
        <dbReference type="HAMAP-Rule" id="MF_01588"/>
    </source>
</evidence>
<comment type="similarity">
    <text evidence="13 14">Belongs to the NAD-dependent DNA ligase family. LigA subfamily.</text>
</comment>
<evidence type="ECO:0000313" key="18">
    <source>
        <dbReference type="Proteomes" id="UP000503640"/>
    </source>
</evidence>
<dbReference type="InterPro" id="IPR012340">
    <property type="entry name" value="NA-bd_OB-fold"/>
</dbReference>
<dbReference type="Gene3D" id="3.30.470.30">
    <property type="entry name" value="DNA ligase/mRNA capping enzyme"/>
    <property type="match status" value="1"/>
</dbReference>
<protein>
    <recommendedName>
        <fullName evidence="3 14">DNA ligase</fullName>
        <ecNumber evidence="2 14">6.5.1.2</ecNumber>
    </recommendedName>
    <alternativeName>
        <fullName evidence="14">Polydeoxyribonucleotide synthase [NAD(+)]</fullName>
    </alternativeName>
</protein>
<evidence type="ECO:0000256" key="11">
    <source>
        <dbReference type="ARBA" id="ARBA00023204"/>
    </source>
</evidence>
<accession>A0A7I9VGW4</accession>
<sequence>MTEPSAAERAEALRGQLRAADHAYYVLDQPILSDPEYDRLMRELAALEAEHPELARPDSPTQRVGGAPSERFGRVVHREPMLSLGNVQTDEELDELDARVHRLLGLPAEEPVRYVLEPKLDGLAVELVYEDGAFLQGSTRGDGVNGEDVTQNLRTVGRLGANRGIPARLAGAPRRLEVRGEVLLQKEHFAAMNQLLLRQGEEPFANPRNAAAGSLRQLDWRVTATRPLSFIAYEALVPGGDGGAPWRHHWEKLQALAAYGFETNPENRLCLGMGEVKAYRDRMADRRFELPYDTDGVVVKVDDLDWQRRLGAASKFPRWAAAFKYPPQEETTRVRQIWASVGRTGVLTPVVEVEPVRLSGATISRATLHNEDEMRRKDIRVGDLVLIRRAGEVIPEVVKSIPERRTGEEREFVFPEHCPVCGARVVREEGEKVYRCTGSACPAQLVGRLTHFAGRRAMDVDGLGEKLAAHLVSTGLVKDFADLYAVRFEDWQKAFGRNRKPAEGAKPQELPEKSAQNIVAQLERSKQTTLRRFLNALGIPQVGEATAATLARHFGAVEPFLAAGEEELTAVRDVGEETAREIRAWTGEPQNQEVVRRLLAAGVVAAPEPAAVGGFFAGKTVVLTGALARRSRDEAKAEIERRGGKVAGSVSRKTHLVVAGEESGSKLKKAQELGVRVVGEEEFERLLAGGEP</sequence>
<dbReference type="InterPro" id="IPR010994">
    <property type="entry name" value="RuvA_2-like"/>
</dbReference>
<keyword evidence="11 14" id="KW-0234">DNA repair</keyword>
<dbReference type="PROSITE" id="PS01056">
    <property type="entry name" value="DNA_LIGASE_N2"/>
    <property type="match status" value="1"/>
</dbReference>
<dbReference type="AlphaFoldDB" id="A0A7I9VGW4"/>
<evidence type="ECO:0000256" key="6">
    <source>
        <dbReference type="ARBA" id="ARBA00022723"/>
    </source>
</evidence>
<dbReference type="InterPro" id="IPR033136">
    <property type="entry name" value="DNA_ligase_CS"/>
</dbReference>
<dbReference type="Pfam" id="PF22745">
    <property type="entry name" value="Nlig-Ia"/>
    <property type="match status" value="1"/>
</dbReference>
<evidence type="ECO:0000256" key="7">
    <source>
        <dbReference type="ARBA" id="ARBA00022763"/>
    </source>
</evidence>
<dbReference type="PROSITE" id="PS01055">
    <property type="entry name" value="DNA_LIGASE_N1"/>
    <property type="match status" value="1"/>
</dbReference>
<evidence type="ECO:0000256" key="10">
    <source>
        <dbReference type="ARBA" id="ARBA00023027"/>
    </source>
</evidence>
<gene>
    <name evidence="14 17" type="primary">ligA</name>
    <name evidence="17" type="ORF">AMYX_03260</name>
</gene>
<dbReference type="Gene3D" id="1.10.150.20">
    <property type="entry name" value="5' to 3' exonuclease, C-terminal subdomain"/>
    <property type="match status" value="2"/>
</dbReference>
<dbReference type="FunFam" id="1.10.287.610:FF:000002">
    <property type="entry name" value="DNA ligase"/>
    <property type="match status" value="1"/>
</dbReference>
<evidence type="ECO:0000313" key="17">
    <source>
        <dbReference type="EMBL" id="GEJ55585.1"/>
    </source>
</evidence>
<feature type="binding site" evidence="14">
    <location>
        <begin position="34"/>
        <end position="38"/>
    </location>
    <ligand>
        <name>NAD(+)</name>
        <dbReference type="ChEBI" id="CHEBI:57540"/>
    </ligand>
</feature>
<dbReference type="EMBL" id="BJTG01000001">
    <property type="protein sequence ID" value="GEJ55585.1"/>
    <property type="molecule type" value="Genomic_DNA"/>
</dbReference>
<feature type="binding site" evidence="14">
    <location>
        <position position="421"/>
    </location>
    <ligand>
        <name>Zn(2+)</name>
        <dbReference type="ChEBI" id="CHEBI:29105"/>
    </ligand>
</feature>
<evidence type="ECO:0000256" key="2">
    <source>
        <dbReference type="ARBA" id="ARBA00012722"/>
    </source>
</evidence>
<feature type="binding site" evidence="14">
    <location>
        <begin position="83"/>
        <end position="84"/>
    </location>
    <ligand>
        <name>NAD(+)</name>
        <dbReference type="ChEBI" id="CHEBI:57540"/>
    </ligand>
</feature>
<keyword evidence="4 14" id="KW-0436">Ligase</keyword>
<evidence type="ECO:0000256" key="15">
    <source>
        <dbReference type="RuleBase" id="RU000618"/>
    </source>
</evidence>
<evidence type="ECO:0000259" key="16">
    <source>
        <dbReference type="PROSITE" id="PS50172"/>
    </source>
</evidence>
<evidence type="ECO:0000256" key="13">
    <source>
        <dbReference type="ARBA" id="ARBA00060881"/>
    </source>
</evidence>
<dbReference type="InterPro" id="IPR041663">
    <property type="entry name" value="DisA/LigA_HHH"/>
</dbReference>
<dbReference type="Pfam" id="PF03120">
    <property type="entry name" value="OB_DNA_ligase"/>
    <property type="match status" value="1"/>
</dbReference>
<dbReference type="InterPro" id="IPR004149">
    <property type="entry name" value="Znf_DNAligase_C4"/>
</dbReference>
<dbReference type="GO" id="GO:0003677">
    <property type="term" value="F:DNA binding"/>
    <property type="evidence" value="ECO:0007669"/>
    <property type="project" value="InterPro"/>
</dbReference>
<keyword evidence="7 14" id="KW-0227">DNA damage</keyword>
<dbReference type="GO" id="GO:0005829">
    <property type="term" value="C:cytosol"/>
    <property type="evidence" value="ECO:0007669"/>
    <property type="project" value="TreeGrafter"/>
</dbReference>
<dbReference type="Pfam" id="PF03119">
    <property type="entry name" value="DNA_ligase_ZBD"/>
    <property type="match status" value="1"/>
</dbReference>
<dbReference type="InterPro" id="IPR001357">
    <property type="entry name" value="BRCT_dom"/>
</dbReference>
<dbReference type="Gene3D" id="2.40.50.140">
    <property type="entry name" value="Nucleic acid-binding proteins"/>
    <property type="match status" value="1"/>
</dbReference>
<dbReference type="SUPFAM" id="SSF50249">
    <property type="entry name" value="Nucleic acid-binding proteins"/>
    <property type="match status" value="1"/>
</dbReference>
<dbReference type="PIRSF" id="PIRSF001604">
    <property type="entry name" value="LigA"/>
    <property type="match status" value="1"/>
</dbReference>
<dbReference type="InterPro" id="IPR018239">
    <property type="entry name" value="DNA_ligase_AS"/>
</dbReference>